<reference evidence="1" key="1">
    <citation type="submission" date="2023-06" db="EMBL/GenBank/DDBJ databases">
        <authorList>
            <consortium name="Lawrence Berkeley National Laboratory"/>
            <person name="Ahrendt S."/>
            <person name="Sahu N."/>
            <person name="Indic B."/>
            <person name="Wong-Bajracharya J."/>
            <person name="Merenyi Z."/>
            <person name="Ke H.-M."/>
            <person name="Monk M."/>
            <person name="Kocsube S."/>
            <person name="Drula E."/>
            <person name="Lipzen A."/>
            <person name="Balint B."/>
            <person name="Henrissat B."/>
            <person name="Andreopoulos B."/>
            <person name="Martin F.M."/>
            <person name="Harder C.B."/>
            <person name="Rigling D."/>
            <person name="Ford K.L."/>
            <person name="Foster G.D."/>
            <person name="Pangilinan J."/>
            <person name="Papanicolaou A."/>
            <person name="Barry K."/>
            <person name="LaButti K."/>
            <person name="Viragh M."/>
            <person name="Koriabine M."/>
            <person name="Yan M."/>
            <person name="Riley R."/>
            <person name="Champramary S."/>
            <person name="Plett K.L."/>
            <person name="Tsai I.J."/>
            <person name="Slot J."/>
            <person name="Sipos G."/>
            <person name="Plett J."/>
            <person name="Nagy L.G."/>
            <person name="Grigoriev I.V."/>
        </authorList>
    </citation>
    <scope>NUCLEOTIDE SEQUENCE</scope>
    <source>
        <strain evidence="1">HWK02</strain>
    </source>
</reference>
<dbReference type="EMBL" id="JAUEPU010000007">
    <property type="protein sequence ID" value="KAK0500849.1"/>
    <property type="molecule type" value="Genomic_DNA"/>
</dbReference>
<protein>
    <submittedName>
        <fullName evidence="1">Uncharacterized protein</fullName>
    </submittedName>
</protein>
<evidence type="ECO:0000313" key="2">
    <source>
        <dbReference type="Proteomes" id="UP001175228"/>
    </source>
</evidence>
<name>A0AA39UWQ6_9AGAR</name>
<proteinExistence type="predicted"/>
<gene>
    <name evidence="1" type="ORF">EDD18DRAFT_1146174</name>
</gene>
<dbReference type="AlphaFoldDB" id="A0AA39UWQ6"/>
<keyword evidence="2" id="KW-1185">Reference proteome</keyword>
<evidence type="ECO:0000313" key="1">
    <source>
        <dbReference type="EMBL" id="KAK0500849.1"/>
    </source>
</evidence>
<organism evidence="1 2">
    <name type="scientific">Armillaria luteobubalina</name>
    <dbReference type="NCBI Taxonomy" id="153913"/>
    <lineage>
        <taxon>Eukaryota</taxon>
        <taxon>Fungi</taxon>
        <taxon>Dikarya</taxon>
        <taxon>Basidiomycota</taxon>
        <taxon>Agaricomycotina</taxon>
        <taxon>Agaricomycetes</taxon>
        <taxon>Agaricomycetidae</taxon>
        <taxon>Agaricales</taxon>
        <taxon>Marasmiineae</taxon>
        <taxon>Physalacriaceae</taxon>
        <taxon>Armillaria</taxon>
    </lineage>
</organism>
<dbReference type="Proteomes" id="UP001175228">
    <property type="component" value="Unassembled WGS sequence"/>
</dbReference>
<accession>A0AA39UWQ6</accession>
<sequence length="279" mass="32953">MSTLPQELVELIIYDIWHSEMPSWTRQSFLTTWPLINRTWKYAHARIISRDIYITSRRYLYYLCDVACRRKSIIYDDLVPRLTHTINCFVDLEERGYTLDNAALRVHNLLKQLPNFIGFSTLFPLAEYISFGLTWIGGLRFPDDTEVHDLPLHLDRRYLLKTAYENEVQMDTYVCITDPKSSSALYGKIRSSTSLLALGDNCNFYVQLIHWERPYDIDVEGGSLQLHQTLDLYQVKGDIRGVNQYLWMAAQRDHGIFNHLARPYYYWKYYQLQQSLPAV</sequence>
<comment type="caution">
    <text evidence="1">The sequence shown here is derived from an EMBL/GenBank/DDBJ whole genome shotgun (WGS) entry which is preliminary data.</text>
</comment>